<name>A0ABQ9XKG4_9EUKA</name>
<dbReference type="EMBL" id="JARBJD010000120">
    <property type="protein sequence ID" value="KAK2951324.1"/>
    <property type="molecule type" value="Genomic_DNA"/>
</dbReference>
<organism evidence="2 3">
    <name type="scientific">Blattamonas nauphoetae</name>
    <dbReference type="NCBI Taxonomy" id="2049346"/>
    <lineage>
        <taxon>Eukaryota</taxon>
        <taxon>Metamonada</taxon>
        <taxon>Preaxostyla</taxon>
        <taxon>Oxymonadida</taxon>
        <taxon>Blattamonas</taxon>
    </lineage>
</organism>
<dbReference type="InterPro" id="IPR011989">
    <property type="entry name" value="ARM-like"/>
</dbReference>
<dbReference type="Proteomes" id="UP001281761">
    <property type="component" value="Unassembled WGS sequence"/>
</dbReference>
<gene>
    <name evidence="2" type="ORF">BLNAU_13703</name>
</gene>
<accession>A0ABQ9XKG4</accession>
<reference evidence="2 3" key="1">
    <citation type="journal article" date="2022" name="bioRxiv">
        <title>Genomics of Preaxostyla Flagellates Illuminates Evolutionary Transitions and the Path Towards Mitochondrial Loss.</title>
        <authorList>
            <person name="Novak L.V.F."/>
            <person name="Treitli S.C."/>
            <person name="Pyrih J."/>
            <person name="Halakuc P."/>
            <person name="Pipaliya S.V."/>
            <person name="Vacek V."/>
            <person name="Brzon O."/>
            <person name="Soukal P."/>
            <person name="Eme L."/>
            <person name="Dacks J.B."/>
            <person name="Karnkowska A."/>
            <person name="Elias M."/>
            <person name="Hampl V."/>
        </authorList>
    </citation>
    <scope>NUCLEOTIDE SEQUENCE [LARGE SCALE GENOMIC DNA]</scope>
    <source>
        <strain evidence="2">NAU3</strain>
        <tissue evidence="2">Gut</tissue>
    </source>
</reference>
<evidence type="ECO:0000256" key="1">
    <source>
        <dbReference type="SAM" id="MobiDB-lite"/>
    </source>
</evidence>
<comment type="caution">
    <text evidence="2">The sequence shown here is derived from an EMBL/GenBank/DDBJ whole genome shotgun (WGS) entry which is preliminary data.</text>
</comment>
<keyword evidence="3" id="KW-1185">Reference proteome</keyword>
<protein>
    <submittedName>
        <fullName evidence="2">Uncharacterized protein</fullName>
    </submittedName>
</protein>
<evidence type="ECO:0000313" key="3">
    <source>
        <dbReference type="Proteomes" id="UP001281761"/>
    </source>
</evidence>
<feature type="region of interest" description="Disordered" evidence="1">
    <location>
        <begin position="45"/>
        <end position="64"/>
    </location>
</feature>
<sequence>MALSSQALSRFSQFNLNEDDQTEFSSGANSIALRTKHRSVLSDLTNKTQNSSYQPGTHPQDELEDARPAVERFLSSLQDSSDVDVAKNIKELSHLVLEYKSLYSEPFLQLNGIDLLLLRIKDTDNSRLITSALILFSNLIESNHEVGLAISSSGLLTQISDYLTWNDQSITKECFFCLGNIAAESIDLVDQIVLNTTLYPKLVPFLRTDSPYLLEALFLFVNLSRLNREYPPFMELLPPLTDILSQCCTELWVDFCINAPETVGMNPLADCLRTLARLMQHNPPVFAALHNRQTLNDIHQILSASFPNHIVIPAIALLTSMLSCDAVDEDVIEAFVCELLNIGVYTSVERCYNQCIDQICRFRETDTKYSIETYDEIQSLISRILLFFTTSCINDNMRQFFVECRVVSNFERYLLFATPKNLLELHRLLDTLVDDDDVLIALVEQCDIAFLFFRFLTFPSRNLSLYETIQLFHRFLTVILSRVQLDDPSSPNPVYTQFCHKIKQIGLMEILHQKEAHTNGRTAAMLNDVLVKLNALQEEDGDHPFS</sequence>
<dbReference type="SUPFAM" id="SSF48371">
    <property type="entry name" value="ARM repeat"/>
    <property type="match status" value="1"/>
</dbReference>
<proteinExistence type="predicted"/>
<feature type="compositionally biased region" description="Polar residues" evidence="1">
    <location>
        <begin position="45"/>
        <end position="57"/>
    </location>
</feature>
<dbReference type="InterPro" id="IPR016024">
    <property type="entry name" value="ARM-type_fold"/>
</dbReference>
<dbReference type="Gene3D" id="1.25.10.10">
    <property type="entry name" value="Leucine-rich Repeat Variant"/>
    <property type="match status" value="1"/>
</dbReference>
<evidence type="ECO:0000313" key="2">
    <source>
        <dbReference type="EMBL" id="KAK2951324.1"/>
    </source>
</evidence>